<feature type="transmembrane region" description="Helical" evidence="8">
    <location>
        <begin position="134"/>
        <end position="153"/>
    </location>
</feature>
<reference evidence="9" key="1">
    <citation type="submission" date="2021-04" db="EMBL/GenBank/DDBJ databases">
        <authorList>
            <person name="Hartkoorn R.C."/>
            <person name="Beaudoing E."/>
            <person name="Hot D."/>
        </authorList>
    </citation>
    <scope>NUCLEOTIDE SEQUENCE</scope>
    <source>
        <strain evidence="9">NRRL B-16292</strain>
    </source>
</reference>
<reference evidence="9" key="2">
    <citation type="submission" date="2022-09" db="EMBL/GenBank/DDBJ databases">
        <title>Biosynthetic gene clusters of Dactylosporangioum fulvum.</title>
        <authorList>
            <person name="Caradec T."/>
        </authorList>
    </citation>
    <scope>NUCLEOTIDE SEQUENCE</scope>
    <source>
        <strain evidence="9">NRRL B-16292</strain>
    </source>
</reference>
<sequence>MSNPDLPKHARPHAHAPPEPGVRTVPLRTYLRYFLGLGTWGFGGPIATVGYMQRDLVERRTWLSRRDFLDGVALGQTMPGPLAAQVVMWLGYLRAGAVGALVTAATFIAPSFVLVLAVAVAYAHFQGLPVVQALFHGIAPAVMAIIAVAAYKLARLTNRRDLRLWAISIALGLITALTGAEIALLFIAAGLLIIVLDARPRWLHRPIHLAAVVAAPGLGPSAGRTLAGKALAAAAGGGTLLALGWFFLKAGAFIFGSGLAIVPFLREGVVHQHHWLTDGQFLDAVAMGLITPGPVVITATFIGYLVAGWQGAIIATVAIFIPIFLGVVLPGRWFIRHRDNPQIQAFVKGATAAAAGAIAGAVVVLSRQTITDWSAAAIAVVTLGLLLKWKIKEPILVGLSAAAGLALHWPW</sequence>
<comment type="subcellular location">
    <subcellularLocation>
        <location evidence="1">Cell membrane</location>
        <topology evidence="1">Multi-pass membrane protein</topology>
    </subcellularLocation>
</comment>
<feature type="transmembrane region" description="Helical" evidence="8">
    <location>
        <begin position="30"/>
        <end position="51"/>
    </location>
</feature>
<evidence type="ECO:0000256" key="1">
    <source>
        <dbReference type="ARBA" id="ARBA00004651"/>
    </source>
</evidence>
<evidence type="ECO:0000313" key="9">
    <source>
        <dbReference type="EMBL" id="UWP79962.1"/>
    </source>
</evidence>
<dbReference type="PANTHER" id="PTHR43663">
    <property type="entry name" value="CHROMATE TRANSPORT PROTEIN-RELATED"/>
    <property type="match status" value="1"/>
</dbReference>
<gene>
    <name evidence="9" type="primary">chrA</name>
    <name evidence="9" type="ORF">Dfulv_33000</name>
</gene>
<dbReference type="InterPro" id="IPR003370">
    <property type="entry name" value="Chromate_transpt"/>
</dbReference>
<feature type="transmembrane region" description="Helical" evidence="8">
    <location>
        <begin position="243"/>
        <end position="265"/>
    </location>
</feature>
<evidence type="ECO:0000256" key="4">
    <source>
        <dbReference type="ARBA" id="ARBA00022692"/>
    </source>
</evidence>
<feature type="region of interest" description="Disordered" evidence="7">
    <location>
        <begin position="1"/>
        <end position="21"/>
    </location>
</feature>
<protein>
    <submittedName>
        <fullName evidence="9">Chromate efflux transporter</fullName>
    </submittedName>
</protein>
<keyword evidence="3" id="KW-1003">Cell membrane</keyword>
<evidence type="ECO:0000256" key="5">
    <source>
        <dbReference type="ARBA" id="ARBA00022989"/>
    </source>
</evidence>
<dbReference type="Proteomes" id="UP001059617">
    <property type="component" value="Chromosome"/>
</dbReference>
<feature type="transmembrane region" description="Helical" evidence="8">
    <location>
        <begin position="285"/>
        <end position="306"/>
    </location>
</feature>
<dbReference type="InterPro" id="IPR014047">
    <property type="entry name" value="Chr_Tranpt_l_chain"/>
</dbReference>
<comment type="similarity">
    <text evidence="2">Belongs to the chromate ion transporter (CHR) (TC 2.A.51) family.</text>
</comment>
<keyword evidence="10" id="KW-1185">Reference proteome</keyword>
<evidence type="ECO:0000256" key="3">
    <source>
        <dbReference type="ARBA" id="ARBA00022475"/>
    </source>
</evidence>
<name>A0ABY5VRY9_9ACTN</name>
<dbReference type="PIRSF" id="PIRSF004810">
    <property type="entry name" value="ChrA"/>
    <property type="match status" value="1"/>
</dbReference>
<dbReference type="Pfam" id="PF02417">
    <property type="entry name" value="Chromate_transp"/>
    <property type="match status" value="2"/>
</dbReference>
<feature type="transmembrane region" description="Helical" evidence="8">
    <location>
        <begin position="165"/>
        <end position="195"/>
    </location>
</feature>
<keyword evidence="5 8" id="KW-1133">Transmembrane helix</keyword>
<dbReference type="InterPro" id="IPR052518">
    <property type="entry name" value="CHR_Transporter"/>
</dbReference>
<dbReference type="PANTHER" id="PTHR43663:SF1">
    <property type="entry name" value="CHROMATE TRANSPORTER"/>
    <property type="match status" value="1"/>
</dbReference>
<evidence type="ECO:0000256" key="7">
    <source>
        <dbReference type="SAM" id="MobiDB-lite"/>
    </source>
</evidence>
<evidence type="ECO:0000313" key="10">
    <source>
        <dbReference type="Proteomes" id="UP001059617"/>
    </source>
</evidence>
<dbReference type="RefSeq" id="WP_259857720.1">
    <property type="nucleotide sequence ID" value="NZ_BAAAST010000001.1"/>
</dbReference>
<evidence type="ECO:0000256" key="6">
    <source>
        <dbReference type="ARBA" id="ARBA00023136"/>
    </source>
</evidence>
<evidence type="ECO:0000256" key="8">
    <source>
        <dbReference type="SAM" id="Phobius"/>
    </source>
</evidence>
<dbReference type="EMBL" id="CP073720">
    <property type="protein sequence ID" value="UWP79962.1"/>
    <property type="molecule type" value="Genomic_DNA"/>
</dbReference>
<dbReference type="NCBIfam" id="TIGR00937">
    <property type="entry name" value="2A51"/>
    <property type="match status" value="1"/>
</dbReference>
<feature type="transmembrane region" description="Helical" evidence="8">
    <location>
        <begin position="207"/>
        <end position="223"/>
    </location>
</feature>
<keyword evidence="6 8" id="KW-0472">Membrane</keyword>
<accession>A0ABY5VRY9</accession>
<keyword evidence="4 8" id="KW-0812">Transmembrane</keyword>
<feature type="transmembrane region" description="Helical" evidence="8">
    <location>
        <begin position="98"/>
        <end position="122"/>
    </location>
</feature>
<organism evidence="9 10">
    <name type="scientific">Dactylosporangium fulvum</name>
    <dbReference type="NCBI Taxonomy" id="53359"/>
    <lineage>
        <taxon>Bacteria</taxon>
        <taxon>Bacillati</taxon>
        <taxon>Actinomycetota</taxon>
        <taxon>Actinomycetes</taxon>
        <taxon>Micromonosporales</taxon>
        <taxon>Micromonosporaceae</taxon>
        <taxon>Dactylosporangium</taxon>
    </lineage>
</organism>
<evidence type="ECO:0000256" key="2">
    <source>
        <dbReference type="ARBA" id="ARBA00005262"/>
    </source>
</evidence>
<feature type="transmembrane region" description="Helical" evidence="8">
    <location>
        <begin position="312"/>
        <end position="333"/>
    </location>
</feature>
<feature type="transmembrane region" description="Helical" evidence="8">
    <location>
        <begin position="345"/>
        <end position="364"/>
    </location>
</feature>
<proteinExistence type="inferred from homology"/>